<proteinExistence type="predicted"/>
<dbReference type="AlphaFoldDB" id="A0A7I7W8G5"/>
<dbReference type="Pfam" id="PF13523">
    <property type="entry name" value="Acetyltransf_8"/>
    <property type="match status" value="1"/>
</dbReference>
<sequence>MVTLRKMQLADLDIVRAWLSTPEVARWYLPGSTIDRELEDLRRSIAGEQPTEVLVVVEQNEPIGWCQWYLCGAYPDHAAALGAEPEDAGIDYAIGEPGRRQNNLGTAVVAALVAHVRKHHPSAGIIADPEATNIASRKVLEKNGFQLVDERPVASEPTPAPMAIYRLAPATEARR</sequence>
<dbReference type="SUPFAM" id="SSF55729">
    <property type="entry name" value="Acyl-CoA N-acyltransferases (Nat)"/>
    <property type="match status" value="1"/>
</dbReference>
<dbReference type="EMBL" id="AP022606">
    <property type="protein sequence ID" value="BBZ13899.1"/>
    <property type="molecule type" value="Genomic_DNA"/>
</dbReference>
<accession>A0A7I7W8G5</accession>
<dbReference type="EMBL" id="MVHM01000013">
    <property type="protein sequence ID" value="ORA35127.1"/>
    <property type="molecule type" value="Genomic_DNA"/>
</dbReference>
<dbReference type="Proteomes" id="UP000467379">
    <property type="component" value="Chromosome"/>
</dbReference>
<dbReference type="PANTHER" id="PTHR31438:SF1">
    <property type="entry name" value="LYSINE N-ACYLTRANSFERASE C17G9.06C-RELATED"/>
    <property type="match status" value="1"/>
</dbReference>
<evidence type="ECO:0000259" key="2">
    <source>
        <dbReference type="PROSITE" id="PS51186"/>
    </source>
</evidence>
<dbReference type="InterPro" id="IPR016181">
    <property type="entry name" value="Acyl_CoA_acyltransferase"/>
</dbReference>
<name>A0A7I7W8G5_9MYCO</name>
<reference evidence="3 6" key="2">
    <citation type="journal article" date="2019" name="Emerg. Microbes Infect.">
        <title>Comprehensive subspecies identification of 175 nontuberculous mycobacteria species based on 7547 genomic profiles.</title>
        <authorList>
            <person name="Matsumoto Y."/>
            <person name="Kinjo T."/>
            <person name="Motooka D."/>
            <person name="Nabeya D."/>
            <person name="Jung N."/>
            <person name="Uechi K."/>
            <person name="Horii T."/>
            <person name="Iida T."/>
            <person name="Fujita J."/>
            <person name="Nakamura S."/>
        </authorList>
    </citation>
    <scope>NUCLEOTIDE SEQUENCE [LARGE SCALE GENOMIC DNA]</scope>
    <source>
        <strain evidence="3 6">JCM 12687</strain>
    </source>
</reference>
<dbReference type="Gene3D" id="3.40.630.30">
    <property type="match status" value="1"/>
</dbReference>
<dbReference type="PROSITE" id="PS51186">
    <property type="entry name" value="GNAT"/>
    <property type="match status" value="1"/>
</dbReference>
<gene>
    <name evidence="4" type="ORF">BST20_18410</name>
    <name evidence="3" type="ORF">MBRA_40940</name>
</gene>
<evidence type="ECO:0000313" key="4">
    <source>
        <dbReference type="EMBL" id="ORA35127.1"/>
    </source>
</evidence>
<evidence type="ECO:0000313" key="3">
    <source>
        <dbReference type="EMBL" id="BBZ13899.1"/>
    </source>
</evidence>
<dbReference type="GO" id="GO:0046677">
    <property type="term" value="P:response to antibiotic"/>
    <property type="evidence" value="ECO:0007669"/>
    <property type="project" value="UniProtKB-KW"/>
</dbReference>
<dbReference type="GO" id="GO:0016410">
    <property type="term" value="F:N-acyltransferase activity"/>
    <property type="evidence" value="ECO:0007669"/>
    <property type="project" value="TreeGrafter"/>
</dbReference>
<dbReference type="Proteomes" id="UP000192441">
    <property type="component" value="Unassembled WGS sequence"/>
</dbReference>
<keyword evidence="6" id="KW-1185">Reference proteome</keyword>
<reference evidence="4 5" key="1">
    <citation type="submission" date="2016-12" db="EMBL/GenBank/DDBJ databases">
        <title>The new phylogeny of genus Mycobacterium.</title>
        <authorList>
            <person name="Tortoli E."/>
            <person name="Trovato A."/>
            <person name="Cirillo D.M."/>
        </authorList>
    </citation>
    <scope>NUCLEOTIDE SEQUENCE [LARGE SCALE GENOMIC DNA]</scope>
    <source>
        <strain evidence="4 5">DSM 44624</strain>
    </source>
</reference>
<dbReference type="PANTHER" id="PTHR31438">
    <property type="entry name" value="LYSINE N-ACYLTRANSFERASE C17G9.06C-RELATED"/>
    <property type="match status" value="1"/>
</dbReference>
<dbReference type="OrthoDB" id="9814648at2"/>
<evidence type="ECO:0000256" key="1">
    <source>
        <dbReference type="ARBA" id="ARBA00023251"/>
    </source>
</evidence>
<evidence type="ECO:0000313" key="6">
    <source>
        <dbReference type="Proteomes" id="UP000467379"/>
    </source>
</evidence>
<evidence type="ECO:0000313" key="5">
    <source>
        <dbReference type="Proteomes" id="UP000192441"/>
    </source>
</evidence>
<protein>
    <recommendedName>
        <fullName evidence="2">N-acetyltransferase domain-containing protein</fullName>
    </recommendedName>
</protein>
<keyword evidence="1" id="KW-0046">Antibiotic resistance</keyword>
<dbReference type="InterPro" id="IPR000182">
    <property type="entry name" value="GNAT_dom"/>
</dbReference>
<reference evidence="3" key="3">
    <citation type="submission" date="2020-02" db="EMBL/GenBank/DDBJ databases">
        <authorList>
            <person name="Matsumoto Y."/>
            <person name="Motooka D."/>
            <person name="Nakamura S."/>
        </authorList>
    </citation>
    <scope>NUCLEOTIDE SEQUENCE</scope>
    <source>
        <strain evidence="3">JCM 12687</strain>
    </source>
</reference>
<organism evidence="4 5">
    <name type="scientific">Mycobacterium branderi</name>
    <dbReference type="NCBI Taxonomy" id="43348"/>
    <lineage>
        <taxon>Bacteria</taxon>
        <taxon>Bacillati</taxon>
        <taxon>Actinomycetota</taxon>
        <taxon>Actinomycetes</taxon>
        <taxon>Mycobacteriales</taxon>
        <taxon>Mycobacteriaceae</taxon>
        <taxon>Mycobacterium</taxon>
    </lineage>
</organism>
<feature type="domain" description="N-acetyltransferase" evidence="2">
    <location>
        <begin position="2"/>
        <end position="167"/>
    </location>
</feature>